<feature type="compositionally biased region" description="Acidic residues" evidence="2">
    <location>
        <begin position="59"/>
        <end position="71"/>
    </location>
</feature>
<accession>A0A3B3RZT7</accession>
<reference evidence="4" key="2">
    <citation type="submission" date="2025-09" db="UniProtKB">
        <authorList>
            <consortium name="Ensembl"/>
        </authorList>
    </citation>
    <scope>IDENTIFICATION</scope>
</reference>
<dbReference type="InterPro" id="IPR006757">
    <property type="entry name" value="OGF_rcpt"/>
</dbReference>
<feature type="region of interest" description="Disordered" evidence="2">
    <location>
        <begin position="521"/>
        <end position="544"/>
    </location>
</feature>
<dbReference type="OrthoDB" id="9030204at2759"/>
<feature type="region of interest" description="Disordered" evidence="2">
    <location>
        <begin position="59"/>
        <end position="80"/>
    </location>
</feature>
<protein>
    <submittedName>
        <fullName evidence="4">Opioid growth factor receptor-like protein 1</fullName>
    </submittedName>
</protein>
<feature type="region of interest" description="Disordered" evidence="2">
    <location>
        <begin position="571"/>
        <end position="598"/>
    </location>
</feature>
<dbReference type="AlphaFoldDB" id="A0A3B3RZT7"/>
<evidence type="ECO:0000313" key="4">
    <source>
        <dbReference type="Ensembl" id="ENSPKIP00000023311.1"/>
    </source>
</evidence>
<dbReference type="PANTHER" id="PTHR14015">
    <property type="entry name" value="OPIOID GROWTH FACTOR RECEPTOR OGFR ZETA-TYPE OPIOID RECEPTOR"/>
    <property type="match status" value="1"/>
</dbReference>
<organism evidence="4 5">
    <name type="scientific">Paramormyrops kingsleyae</name>
    <dbReference type="NCBI Taxonomy" id="1676925"/>
    <lineage>
        <taxon>Eukaryota</taxon>
        <taxon>Metazoa</taxon>
        <taxon>Chordata</taxon>
        <taxon>Craniata</taxon>
        <taxon>Vertebrata</taxon>
        <taxon>Euteleostomi</taxon>
        <taxon>Actinopterygii</taxon>
        <taxon>Neopterygii</taxon>
        <taxon>Teleostei</taxon>
        <taxon>Osteoglossocephala</taxon>
        <taxon>Osteoglossomorpha</taxon>
        <taxon>Osteoglossiformes</taxon>
        <taxon>Mormyridae</taxon>
        <taxon>Paramormyrops</taxon>
    </lineage>
</organism>
<dbReference type="GO" id="GO:0140625">
    <property type="term" value="F:opioid growth factor receptor activity"/>
    <property type="evidence" value="ECO:0007669"/>
    <property type="project" value="InterPro"/>
</dbReference>
<name>A0A3B3RZT7_9TELE</name>
<feature type="compositionally biased region" description="Acidic residues" evidence="2">
    <location>
        <begin position="357"/>
        <end position="374"/>
    </location>
</feature>
<dbReference type="InterPro" id="IPR039574">
    <property type="entry name" value="OGFr"/>
</dbReference>
<evidence type="ECO:0000259" key="3">
    <source>
        <dbReference type="Pfam" id="PF04664"/>
    </source>
</evidence>
<dbReference type="Ensembl" id="ENSPKIT00000003991.1">
    <property type="protein sequence ID" value="ENSPKIP00000023311.1"/>
    <property type="gene ID" value="ENSPKIG00000006994.1"/>
</dbReference>
<dbReference type="GeneTree" id="ENSGT00390000018730"/>
<dbReference type="Proteomes" id="UP000261540">
    <property type="component" value="Unplaced"/>
</dbReference>
<proteinExistence type="inferred from homology"/>
<evidence type="ECO:0000313" key="5">
    <source>
        <dbReference type="Proteomes" id="UP000261540"/>
    </source>
</evidence>
<evidence type="ECO:0000256" key="2">
    <source>
        <dbReference type="SAM" id="MobiDB-lite"/>
    </source>
</evidence>
<keyword evidence="5" id="KW-1185">Reference proteome</keyword>
<sequence length="625" mass="72131">MRSGWGTFLFRLLALWVQYFLYPIRHPFRLLRKAVAAIYSKMHRLSDVEDELECKFDSTWEEESGDSGDEQAGEKETARSDTARRLYHYTRNVSAARDMQNYRHDYPEPCRRTNTDKMNLKFYLGKILSSPDDFMIQDFHTEWWGDYERLEYVHSYIQWLFPLQEAGMNYLAYELTKEEIKDFCDNEDAMKRLKMSYKLMLDFYGIELVNETSGEVQRAKNWKERFKNLNRNTHNNLRITRILKCLGDLGYKQYQAPLVRFFLHETLVKGNLENVKRSVIEYFIFSIRNKQKRQELLKFAFRHYRPREEFVWCPRRIQRRLKQKEDQKSYAEGKHPRRHVDCNPYMSEGSPANVDVPMEESMETSDPSETDVVDEERETEKYHVESADNETKAAAKELTHKELSIPETEQTAEKTDEAISPVKQVGQGLKLVNLIENSMDGNHNNHVTNHSKTDAASPETVCENMDSPKVVVDQVMCHINLTEDSESQGLTDEVSKTYSTSDEQLGSGNVHEEMALSHINPATEKRSFNAPADQEASKSSLGENGIPRALSETVEGHSSQSGDAIPRVLSEKVQIQSSPAEDATPTALPENVESHCSFSKDRIPCALNEEAESQSAGYSMEPKTE</sequence>
<dbReference type="Pfam" id="PF04664">
    <property type="entry name" value="OGFr_N"/>
    <property type="match status" value="1"/>
</dbReference>
<dbReference type="GO" id="GO:0016020">
    <property type="term" value="C:membrane"/>
    <property type="evidence" value="ECO:0007669"/>
    <property type="project" value="InterPro"/>
</dbReference>
<comment type="similarity">
    <text evidence="1">Belongs to the opioid growth factor receptor family.</text>
</comment>
<dbReference type="PANTHER" id="PTHR14015:SF1">
    <property type="entry name" value="OPIOID GROWTH FACTOR RECEPTOR"/>
    <property type="match status" value="1"/>
</dbReference>
<reference evidence="4" key="1">
    <citation type="submission" date="2025-08" db="UniProtKB">
        <authorList>
            <consortium name="Ensembl"/>
        </authorList>
    </citation>
    <scope>IDENTIFICATION</scope>
</reference>
<feature type="region of interest" description="Disordered" evidence="2">
    <location>
        <begin position="323"/>
        <end position="374"/>
    </location>
</feature>
<evidence type="ECO:0000256" key="1">
    <source>
        <dbReference type="ARBA" id="ARBA00010365"/>
    </source>
</evidence>
<feature type="compositionally biased region" description="Basic and acidic residues" evidence="2">
    <location>
        <begin position="323"/>
        <end position="334"/>
    </location>
</feature>
<feature type="region of interest" description="Disordered" evidence="2">
    <location>
        <begin position="483"/>
        <end position="508"/>
    </location>
</feature>
<feature type="domain" description="Opioid growth factor receptor (OGFr) conserved" evidence="3">
    <location>
        <begin position="114"/>
        <end position="316"/>
    </location>
</feature>
<feature type="compositionally biased region" description="Polar residues" evidence="2">
    <location>
        <begin position="496"/>
        <end position="507"/>
    </location>
</feature>